<dbReference type="InterPro" id="IPR021197">
    <property type="entry name" value="Cross-wall-target_lipo_motif"/>
</dbReference>
<dbReference type="NCBIfam" id="TIGR03726">
    <property type="entry name" value="strep_RK_lipo"/>
    <property type="match status" value="1"/>
</dbReference>
<dbReference type="HOGENOM" id="CLU_2422016_0_0_6"/>
<dbReference type="STRING" id="458817.Shal_2073"/>
<dbReference type="eggNOG" id="ENOG5032S1T">
    <property type="taxonomic scope" value="Bacteria"/>
</dbReference>
<evidence type="ECO:0000313" key="2">
    <source>
        <dbReference type="Proteomes" id="UP000001317"/>
    </source>
</evidence>
<dbReference type="EMBL" id="CP000931">
    <property type="protein sequence ID" value="ABZ76634.1"/>
    <property type="molecule type" value="Genomic_DNA"/>
</dbReference>
<sequence>MPICATFSTYFFAMEEMVKSTVDKMLVKHDKLVHSEDVKVCSHTQRAKDDWVLHTVMIDNCDTPFTFRRTKKYKSLCGARVNMTYYPDKQGVAGFEMDIFKVVRIKRS</sequence>
<dbReference type="Proteomes" id="UP000001317">
    <property type="component" value="Chromosome"/>
</dbReference>
<reference evidence="1" key="1">
    <citation type="submission" date="2008-01" db="EMBL/GenBank/DDBJ databases">
        <title>Complete sequence of Shewanella halifaxensis HAW-EB4.</title>
        <authorList>
            <consortium name="US DOE Joint Genome Institute"/>
            <person name="Copeland A."/>
            <person name="Lucas S."/>
            <person name="Lapidus A."/>
            <person name="Glavina del Rio T."/>
            <person name="Dalin E."/>
            <person name="Tice H."/>
            <person name="Bruce D."/>
            <person name="Goodwin L."/>
            <person name="Pitluck S."/>
            <person name="Sims D."/>
            <person name="Brettin T."/>
            <person name="Detter J.C."/>
            <person name="Han C."/>
            <person name="Kuske C.R."/>
            <person name="Schmutz J."/>
            <person name="Larimer F."/>
            <person name="Land M."/>
            <person name="Hauser L."/>
            <person name="Kyrpides N."/>
            <person name="Kim E."/>
            <person name="Zhao J.-S."/>
            <person name="Richardson P."/>
        </authorList>
    </citation>
    <scope>NUCLEOTIDE SEQUENCE [LARGE SCALE GENOMIC DNA]</scope>
    <source>
        <strain evidence="1">HAW-EB4</strain>
    </source>
</reference>
<keyword evidence="2" id="KW-1185">Reference proteome</keyword>
<evidence type="ECO:0000313" key="1">
    <source>
        <dbReference type="EMBL" id="ABZ76634.1"/>
    </source>
</evidence>
<name>B0TTR6_SHEHH</name>
<accession>B0TTR6</accession>
<dbReference type="KEGG" id="shl:Shal_2073"/>
<gene>
    <name evidence="1" type="ordered locus">Shal_2073</name>
</gene>
<dbReference type="AlphaFoldDB" id="B0TTR6"/>
<protein>
    <submittedName>
        <fullName evidence="1">Uncharacterized protein</fullName>
    </submittedName>
</protein>
<organism evidence="1 2">
    <name type="scientific">Shewanella halifaxensis (strain HAW-EB4)</name>
    <dbReference type="NCBI Taxonomy" id="458817"/>
    <lineage>
        <taxon>Bacteria</taxon>
        <taxon>Pseudomonadati</taxon>
        <taxon>Pseudomonadota</taxon>
        <taxon>Gammaproteobacteria</taxon>
        <taxon>Alteromonadales</taxon>
        <taxon>Shewanellaceae</taxon>
        <taxon>Shewanella</taxon>
    </lineage>
</organism>
<proteinExistence type="predicted"/>